<dbReference type="SUPFAM" id="SSF51045">
    <property type="entry name" value="WW domain"/>
    <property type="match status" value="1"/>
</dbReference>
<evidence type="ECO:0000313" key="5">
    <source>
        <dbReference type="EMBL" id="KAK9815352.1"/>
    </source>
</evidence>
<gene>
    <name evidence="5" type="ORF">WJX72_002168</name>
</gene>
<dbReference type="Gene3D" id="3.30.1370.10">
    <property type="entry name" value="K Homology domain, type 1"/>
    <property type="match status" value="3"/>
</dbReference>
<dbReference type="EMBL" id="JALJOR010000006">
    <property type="protein sequence ID" value="KAK9815352.1"/>
    <property type="molecule type" value="Genomic_DNA"/>
</dbReference>
<evidence type="ECO:0000256" key="3">
    <source>
        <dbReference type="SAM" id="MobiDB-lite"/>
    </source>
</evidence>
<dbReference type="InterPro" id="IPR004087">
    <property type="entry name" value="KH_dom"/>
</dbReference>
<dbReference type="GO" id="GO:0003723">
    <property type="term" value="F:RNA binding"/>
    <property type="evidence" value="ECO:0007669"/>
    <property type="project" value="UniProtKB-UniRule"/>
</dbReference>
<dbReference type="SUPFAM" id="SSF54791">
    <property type="entry name" value="Eukaryotic type KH-domain (KH-domain type I)"/>
    <property type="match status" value="3"/>
</dbReference>
<evidence type="ECO:0000259" key="4">
    <source>
        <dbReference type="PROSITE" id="PS50020"/>
    </source>
</evidence>
<sequence>MRKRASFSGPEEGGSNGVAAAAAGVPSSDQLDPPGGHAAPLNGLQANPGQTTVFVEIPTGMVGKVIGKQGETIKYLQNSTNSKIQIDHTTPGELKRVSITADTPAQANAAKAQIEQLVSDESAPGLGEITRSVDCPPGIVGRVIGRGGETIRALQQASQAHIVVDQNFPEGQPRKVNVNGKPDAVDRAVKMVTELINGEPGSAQVIIQKYGAGITKVVDCPKSMVGRVIGKGGETIKALQKQYGANIQIDQTTDPMKVTVSGQPMAVDQALAAVMEIIAGGNPPFLGGPGGPGGRGPGGYPPAYPAYSQGGYGGYGGYAAPVPAPAPAYNYYPGAGYPQAYAQPAAYGGYGGYGAADPYAAAGGYGASSGGYGAQASAQAAPQQPSSGSGVWQELQDGEGRSYYYNTQTGVSQWEKPADM</sequence>
<dbReference type="AlphaFoldDB" id="A0AAW1Q4M9"/>
<dbReference type="InterPro" id="IPR036020">
    <property type="entry name" value="WW_dom_sf"/>
</dbReference>
<evidence type="ECO:0000256" key="1">
    <source>
        <dbReference type="ARBA" id="ARBA00022737"/>
    </source>
</evidence>
<accession>A0AAW1Q4M9</accession>
<keyword evidence="2" id="KW-0694">RNA-binding</keyword>
<dbReference type="Proteomes" id="UP001489004">
    <property type="component" value="Unassembled WGS sequence"/>
</dbReference>
<dbReference type="Gene3D" id="2.20.70.10">
    <property type="match status" value="1"/>
</dbReference>
<keyword evidence="6" id="KW-1185">Reference proteome</keyword>
<reference evidence="5 6" key="1">
    <citation type="journal article" date="2024" name="Nat. Commun.">
        <title>Phylogenomics reveals the evolutionary origins of lichenization in chlorophyte algae.</title>
        <authorList>
            <person name="Puginier C."/>
            <person name="Libourel C."/>
            <person name="Otte J."/>
            <person name="Skaloud P."/>
            <person name="Haon M."/>
            <person name="Grisel S."/>
            <person name="Petersen M."/>
            <person name="Berrin J.G."/>
            <person name="Delaux P.M."/>
            <person name="Dal Grande F."/>
            <person name="Keller J."/>
        </authorList>
    </citation>
    <scope>NUCLEOTIDE SEQUENCE [LARGE SCALE GENOMIC DNA]</scope>
    <source>
        <strain evidence="5 6">SAG 2043</strain>
    </source>
</reference>
<evidence type="ECO:0000256" key="2">
    <source>
        <dbReference type="PROSITE-ProRule" id="PRU00117"/>
    </source>
</evidence>
<name>A0AAW1Q4M9_9CHLO</name>
<dbReference type="PROSITE" id="PS01159">
    <property type="entry name" value="WW_DOMAIN_1"/>
    <property type="match status" value="1"/>
</dbReference>
<keyword evidence="1" id="KW-0677">Repeat</keyword>
<dbReference type="Pfam" id="PF00013">
    <property type="entry name" value="KH_1"/>
    <property type="match status" value="3"/>
</dbReference>
<dbReference type="PROSITE" id="PS50020">
    <property type="entry name" value="WW_DOMAIN_2"/>
    <property type="match status" value="1"/>
</dbReference>
<dbReference type="SMART" id="SM00322">
    <property type="entry name" value="KH"/>
    <property type="match status" value="3"/>
</dbReference>
<proteinExistence type="predicted"/>
<feature type="compositionally biased region" description="Low complexity" evidence="3">
    <location>
        <begin position="374"/>
        <end position="390"/>
    </location>
</feature>
<organism evidence="5 6">
    <name type="scientific">[Myrmecia] bisecta</name>
    <dbReference type="NCBI Taxonomy" id="41462"/>
    <lineage>
        <taxon>Eukaryota</taxon>
        <taxon>Viridiplantae</taxon>
        <taxon>Chlorophyta</taxon>
        <taxon>core chlorophytes</taxon>
        <taxon>Trebouxiophyceae</taxon>
        <taxon>Trebouxiales</taxon>
        <taxon>Trebouxiaceae</taxon>
        <taxon>Myrmecia</taxon>
    </lineage>
</organism>
<dbReference type="CDD" id="cd00201">
    <property type="entry name" value="WW"/>
    <property type="match status" value="1"/>
</dbReference>
<protein>
    <recommendedName>
        <fullName evidence="4">WW domain-containing protein</fullName>
    </recommendedName>
</protein>
<dbReference type="Pfam" id="PF00397">
    <property type="entry name" value="WW"/>
    <property type="match status" value="1"/>
</dbReference>
<dbReference type="SMART" id="SM00456">
    <property type="entry name" value="WW"/>
    <property type="match status" value="1"/>
</dbReference>
<dbReference type="PANTHER" id="PTHR10288">
    <property type="entry name" value="KH DOMAIN CONTAINING RNA BINDING PROTEIN"/>
    <property type="match status" value="1"/>
</dbReference>
<dbReference type="PROSITE" id="PS50084">
    <property type="entry name" value="KH_TYPE_1"/>
    <property type="match status" value="3"/>
</dbReference>
<comment type="caution">
    <text evidence="5">The sequence shown here is derived from an EMBL/GenBank/DDBJ whole genome shotgun (WGS) entry which is preliminary data.</text>
</comment>
<feature type="region of interest" description="Disordered" evidence="3">
    <location>
        <begin position="373"/>
        <end position="395"/>
    </location>
</feature>
<dbReference type="InterPro" id="IPR004088">
    <property type="entry name" value="KH_dom_type_1"/>
</dbReference>
<dbReference type="InterPro" id="IPR036612">
    <property type="entry name" value="KH_dom_type_1_sf"/>
</dbReference>
<dbReference type="CDD" id="cd00105">
    <property type="entry name" value="KH-I"/>
    <property type="match status" value="3"/>
</dbReference>
<feature type="domain" description="WW" evidence="4">
    <location>
        <begin position="392"/>
        <end position="419"/>
    </location>
</feature>
<feature type="region of interest" description="Disordered" evidence="3">
    <location>
        <begin position="1"/>
        <end position="45"/>
    </location>
</feature>
<dbReference type="InterPro" id="IPR001202">
    <property type="entry name" value="WW_dom"/>
</dbReference>
<evidence type="ECO:0000313" key="6">
    <source>
        <dbReference type="Proteomes" id="UP001489004"/>
    </source>
</evidence>